<evidence type="ECO:0000256" key="1">
    <source>
        <dbReference type="SAM" id="MobiDB-lite"/>
    </source>
</evidence>
<keyword evidence="3" id="KW-1185">Reference proteome</keyword>
<dbReference type="Gramene" id="TVU34364">
    <property type="protein sequence ID" value="TVU34364"/>
    <property type="gene ID" value="EJB05_16196"/>
</dbReference>
<feature type="non-terminal residue" evidence="2">
    <location>
        <position position="1"/>
    </location>
</feature>
<name>A0A5J9VG56_9POAL</name>
<dbReference type="Proteomes" id="UP000324897">
    <property type="component" value="Unassembled WGS sequence"/>
</dbReference>
<dbReference type="OrthoDB" id="667631at2759"/>
<gene>
    <name evidence="2" type="ORF">EJB05_16196</name>
</gene>
<organism evidence="2 3">
    <name type="scientific">Eragrostis curvula</name>
    <name type="common">weeping love grass</name>
    <dbReference type="NCBI Taxonomy" id="38414"/>
    <lineage>
        <taxon>Eukaryota</taxon>
        <taxon>Viridiplantae</taxon>
        <taxon>Streptophyta</taxon>
        <taxon>Embryophyta</taxon>
        <taxon>Tracheophyta</taxon>
        <taxon>Spermatophyta</taxon>
        <taxon>Magnoliopsida</taxon>
        <taxon>Liliopsida</taxon>
        <taxon>Poales</taxon>
        <taxon>Poaceae</taxon>
        <taxon>PACMAD clade</taxon>
        <taxon>Chloridoideae</taxon>
        <taxon>Eragrostideae</taxon>
        <taxon>Eragrostidinae</taxon>
        <taxon>Eragrostis</taxon>
    </lineage>
</organism>
<feature type="region of interest" description="Disordered" evidence="1">
    <location>
        <begin position="1"/>
        <end position="29"/>
    </location>
</feature>
<dbReference type="AlphaFoldDB" id="A0A5J9VG56"/>
<dbReference type="PANTHER" id="PTHR36483">
    <property type="entry name" value="OS02G0130700 PROTEIN"/>
    <property type="match status" value="1"/>
</dbReference>
<proteinExistence type="predicted"/>
<dbReference type="EMBL" id="RWGY01000009">
    <property type="protein sequence ID" value="TVU34364.1"/>
    <property type="molecule type" value="Genomic_DNA"/>
</dbReference>
<reference evidence="2 3" key="1">
    <citation type="journal article" date="2019" name="Sci. Rep.">
        <title>A high-quality genome of Eragrostis curvula grass provides insights into Poaceae evolution and supports new strategies to enhance forage quality.</title>
        <authorList>
            <person name="Carballo J."/>
            <person name="Santos B.A.C.M."/>
            <person name="Zappacosta D."/>
            <person name="Garbus I."/>
            <person name="Selva J.P."/>
            <person name="Gallo C.A."/>
            <person name="Diaz A."/>
            <person name="Albertini E."/>
            <person name="Caccamo M."/>
            <person name="Echenique V."/>
        </authorList>
    </citation>
    <scope>NUCLEOTIDE SEQUENCE [LARGE SCALE GENOMIC DNA]</scope>
    <source>
        <strain evidence="3">cv. Victoria</strain>
        <tissue evidence="2">Leaf</tissue>
    </source>
</reference>
<comment type="caution">
    <text evidence="2">The sequence shown here is derived from an EMBL/GenBank/DDBJ whole genome shotgun (WGS) entry which is preliminary data.</text>
</comment>
<dbReference type="PANTHER" id="PTHR36483:SF10">
    <property type="entry name" value="OS01G0595001 PROTEIN"/>
    <property type="match status" value="1"/>
</dbReference>
<sequence length="184" mass="19809">MRRSHRNHELPSRPSHHQHATPRPLATSAFSVSREQSTATYCSYKSKAQARVLCSSAPGGLSSIISRRACRLQAMEIGRGTAALLFAVAAVAVLSCSSSSSSASGLGVRRPCFEACFDQCVPRDDFRFCQLSCYHRCGGLGCERSCVRSLCGRLRPGSKMMAACRDTCRHSYAALTCGHSAEGV</sequence>
<protein>
    <submittedName>
        <fullName evidence="2">Uncharacterized protein</fullName>
    </submittedName>
</protein>
<accession>A0A5J9VG56</accession>
<evidence type="ECO:0000313" key="3">
    <source>
        <dbReference type="Proteomes" id="UP000324897"/>
    </source>
</evidence>
<evidence type="ECO:0000313" key="2">
    <source>
        <dbReference type="EMBL" id="TVU34364.1"/>
    </source>
</evidence>